<gene>
    <name evidence="6" type="ORF">GFB49_18920</name>
</gene>
<dbReference type="PRINTS" id="PR00368">
    <property type="entry name" value="FADPNR"/>
</dbReference>
<evidence type="ECO:0000313" key="7">
    <source>
        <dbReference type="Proteomes" id="UP000444174"/>
    </source>
</evidence>
<dbReference type="SUPFAM" id="SSF101790">
    <property type="entry name" value="Aminomethyltransferase beta-barrel domain"/>
    <property type="match status" value="1"/>
</dbReference>
<dbReference type="InterPro" id="IPR006222">
    <property type="entry name" value="GCVT_N"/>
</dbReference>
<dbReference type="Pfam" id="PF17806">
    <property type="entry name" value="SO_alpha_A3"/>
    <property type="match status" value="1"/>
</dbReference>
<sequence length="981" mass="105929">MTRLNGGLIDRNAPLSFTFNGKRLSGFKGDTLASALLANGVQLVGRSFKYHRPRGIFSAGSEEPNAMVELRSGAHQEPNTRATVTELFDGLEARSQNHVGSLERDLMAVNDLMSPFLSAGFYYKTFMWPRAFWEKLYEPAIRRAAGLGELSMLPDPDDYDRGFLHCDVLVIGAGAAGLMAALTAGRSGARVILLDEDCRLGGRLLAERQTLDGTPASDWVQSVEAELKSLPNVQIMTRTIAFGTYDHGVFGAVEQVSDHLLAPNGKVRQTLWRITSKRAVLAAGATERHIPFANNDRPGIMMAGAMRAYANRWAVAPVKRAGDGIAIFTNNDDGHRTAVDLMAQGAKVLGVIDVRDDAPCFGEYRVFGGGTITDTRGRHGLTAIEVTQHGSSTWHKVGALGVSGGWNPNVHLASHHRGRPEWDENLLAFVPGANGPVGLIPAGAACGQGSTAAALADGVRAAKDALSQLDMTATEIAVPTAENEAQAQTAFWHVPGAKRAWVDFQNDVTVKDVKLAHQENMKPVEHLKRWTTLGMATDQGKTSNISALAVMAELTGKSIPETGTTIFRPPYTGVSMGVLGGGDTGKHFRPHRLTPSNTWATEQGAVFVEVGQWMRAQYFPKAGETHWRQTVDREALAVRSAVGVCDVTTLGKIDVQGADAGEFLNRIYSNMMGTLAVGKTRYGLMLREEGTLYDDGTCARLGESHYVVTTTTANAAVVYRKMEFARQCLWPDLDVNLISTTDAWAQFAVAGPKSRELLSRVVDDFDISNEGFPFMGCAELTICKGLRARLFRISFSGELAYELAVPARYGNALMERLMELGEDLGVTPYGTETLGVLRIEKGHATGNELTGQTTAAMLGLGRMVSKKKDSIGAVLSRREGLEADRRRLVGFKPVNAASEVVAGAHLFTKGSAQTTETDQGWVTSACYSPHLGCYIGLGYLEDGDTRKGETVIASNPLQGQSIEVEVVSAHFVDPEGERLRD</sequence>
<dbReference type="InterPro" id="IPR029043">
    <property type="entry name" value="GcvT/YgfZ_C"/>
</dbReference>
<dbReference type="InterPro" id="IPR027266">
    <property type="entry name" value="TrmE/GcvT-like"/>
</dbReference>
<comment type="caution">
    <text evidence="6">The sequence shown here is derived from an EMBL/GenBank/DDBJ whole genome shotgun (WGS) entry which is preliminary data.</text>
</comment>
<evidence type="ECO:0000313" key="6">
    <source>
        <dbReference type="EMBL" id="MQQ10538.1"/>
    </source>
</evidence>
<dbReference type="RefSeq" id="WP_153217610.1">
    <property type="nucleotide sequence ID" value="NZ_WIBF01000017.1"/>
</dbReference>
<feature type="domain" description="Aminomethyltransferase C-terminal" evidence="4">
    <location>
        <begin position="886"/>
        <end position="973"/>
    </location>
</feature>
<dbReference type="Pfam" id="PF12831">
    <property type="entry name" value="FAD_oxidored"/>
    <property type="match status" value="1"/>
</dbReference>
<dbReference type="InterPro" id="IPR036188">
    <property type="entry name" value="FAD/NAD-bd_sf"/>
</dbReference>
<dbReference type="InterPro" id="IPR041117">
    <property type="entry name" value="SoxA_A3"/>
</dbReference>
<dbReference type="Pfam" id="PF13510">
    <property type="entry name" value="Fer2_4"/>
    <property type="match status" value="1"/>
</dbReference>
<feature type="domain" description="SoxA A3" evidence="5">
    <location>
        <begin position="498"/>
        <end position="582"/>
    </location>
</feature>
<keyword evidence="7" id="KW-1185">Reference proteome</keyword>
<dbReference type="Proteomes" id="UP000444174">
    <property type="component" value="Unassembled WGS sequence"/>
</dbReference>
<dbReference type="AlphaFoldDB" id="A0A843YL49"/>
<dbReference type="NCBIfam" id="TIGR01372">
    <property type="entry name" value="soxA"/>
    <property type="match status" value="1"/>
</dbReference>
<dbReference type="EMBL" id="WIBF01000017">
    <property type="protein sequence ID" value="MQQ10538.1"/>
    <property type="molecule type" value="Genomic_DNA"/>
</dbReference>
<dbReference type="PANTHER" id="PTHR43757:SF2">
    <property type="entry name" value="AMINOMETHYLTRANSFERASE, MITOCHONDRIAL"/>
    <property type="match status" value="1"/>
</dbReference>
<keyword evidence="2" id="KW-0560">Oxidoreductase</keyword>
<dbReference type="Gene3D" id="3.50.50.60">
    <property type="entry name" value="FAD/NAD(P)-binding domain"/>
    <property type="match status" value="1"/>
</dbReference>
<dbReference type="PRINTS" id="PR00469">
    <property type="entry name" value="PNDRDTASEII"/>
</dbReference>
<evidence type="ECO:0000259" key="4">
    <source>
        <dbReference type="Pfam" id="PF08669"/>
    </source>
</evidence>
<dbReference type="InterPro" id="IPR028896">
    <property type="entry name" value="GcvT/YgfZ/DmdA"/>
</dbReference>
<dbReference type="GO" id="GO:0008115">
    <property type="term" value="F:sarcosine oxidase activity"/>
    <property type="evidence" value="ECO:0007669"/>
    <property type="project" value="InterPro"/>
</dbReference>
<dbReference type="SUPFAM" id="SSF51971">
    <property type="entry name" value="Nucleotide-binding domain"/>
    <property type="match status" value="1"/>
</dbReference>
<accession>A0A843YL49</accession>
<dbReference type="InterPro" id="IPR013977">
    <property type="entry name" value="GcvT_C"/>
</dbReference>
<feature type="domain" description="GCVT N-terminal" evidence="3">
    <location>
        <begin position="598"/>
        <end position="868"/>
    </location>
</feature>
<evidence type="ECO:0000259" key="3">
    <source>
        <dbReference type="Pfam" id="PF01571"/>
    </source>
</evidence>
<dbReference type="PIRSF" id="PIRSF037980">
    <property type="entry name" value="SoxA"/>
    <property type="match status" value="1"/>
</dbReference>
<dbReference type="GO" id="GO:0046653">
    <property type="term" value="P:tetrahydrofolate metabolic process"/>
    <property type="evidence" value="ECO:0007669"/>
    <property type="project" value="InterPro"/>
</dbReference>
<dbReference type="Gene3D" id="3.30.1360.120">
    <property type="entry name" value="Probable tRNA modification gtpase trme, domain 1"/>
    <property type="match status" value="1"/>
</dbReference>
<evidence type="ECO:0000256" key="1">
    <source>
        <dbReference type="ARBA" id="ARBA00008609"/>
    </source>
</evidence>
<protein>
    <submittedName>
        <fullName evidence="6">Sarcosine oxidase subunit alpha family protein</fullName>
    </submittedName>
</protein>
<dbReference type="SUPFAM" id="SSF103025">
    <property type="entry name" value="Folate-binding domain"/>
    <property type="match status" value="1"/>
</dbReference>
<comment type="similarity">
    <text evidence="1">Belongs to the GcvT family.</text>
</comment>
<dbReference type="Pfam" id="PF01571">
    <property type="entry name" value="GCV_T"/>
    <property type="match status" value="1"/>
</dbReference>
<dbReference type="InterPro" id="IPR006277">
    <property type="entry name" value="Sarcosine_oxidase_asu"/>
</dbReference>
<proteinExistence type="inferred from homology"/>
<dbReference type="PANTHER" id="PTHR43757">
    <property type="entry name" value="AMINOMETHYLTRANSFERASE"/>
    <property type="match status" value="1"/>
</dbReference>
<dbReference type="InterPro" id="IPR042204">
    <property type="entry name" value="2Fe-2S-bd_N"/>
</dbReference>
<evidence type="ECO:0000256" key="2">
    <source>
        <dbReference type="ARBA" id="ARBA00023002"/>
    </source>
</evidence>
<reference evidence="6 7" key="1">
    <citation type="submission" date="2019-10" db="EMBL/GenBank/DDBJ databases">
        <title>Epibacterium sp. nov., isolated from seawater.</title>
        <authorList>
            <person name="Zhang X."/>
            <person name="Li N."/>
        </authorList>
    </citation>
    <scope>NUCLEOTIDE SEQUENCE [LARGE SCALE GENOMIC DNA]</scope>
    <source>
        <strain evidence="6 7">SM1979</strain>
    </source>
</reference>
<dbReference type="Pfam" id="PF08669">
    <property type="entry name" value="GCV_T_C"/>
    <property type="match status" value="1"/>
</dbReference>
<organism evidence="6 7">
    <name type="scientific">Tritonibacter litoralis</name>
    <dbReference type="NCBI Taxonomy" id="2662264"/>
    <lineage>
        <taxon>Bacteria</taxon>
        <taxon>Pseudomonadati</taxon>
        <taxon>Pseudomonadota</taxon>
        <taxon>Alphaproteobacteria</taxon>
        <taxon>Rhodobacterales</taxon>
        <taxon>Paracoccaceae</taxon>
        <taxon>Tritonibacter</taxon>
    </lineage>
</organism>
<dbReference type="Gene3D" id="3.10.20.440">
    <property type="entry name" value="2Fe-2S iron-sulphur cluster binding domain, sarcosine oxidase, alpha subunit, N-terminal domain"/>
    <property type="match status" value="1"/>
</dbReference>
<evidence type="ECO:0000259" key="5">
    <source>
        <dbReference type="Pfam" id="PF17806"/>
    </source>
</evidence>
<name>A0A843YL49_9RHOB</name>